<evidence type="ECO:0000313" key="2">
    <source>
        <dbReference type="Proteomes" id="UP000004913"/>
    </source>
</evidence>
<accession>F5J1V7</accession>
<protein>
    <submittedName>
        <fullName evidence="1">Uncharacterized protein</fullName>
    </submittedName>
</protein>
<dbReference type="Proteomes" id="UP000004913">
    <property type="component" value="Unassembled WGS sequence"/>
</dbReference>
<evidence type="ECO:0000313" key="1">
    <source>
        <dbReference type="EMBL" id="EGK00371.1"/>
    </source>
</evidence>
<dbReference type="AlphaFoldDB" id="F5J1V7"/>
<dbReference type="HOGENOM" id="CLU_3232797_0_0_10"/>
<gene>
    <name evidence="1" type="ORF">HMPREF9455_03324</name>
</gene>
<keyword evidence="2" id="KW-1185">Reference proteome</keyword>
<proteinExistence type="predicted"/>
<sequence>MSAFGTDCILVNYTMFFIVKCLGIDEAGIAKAICTNISGRAKR</sequence>
<name>F5J1V7_9BACT</name>
<reference evidence="1 2" key="1">
    <citation type="submission" date="2011-04" db="EMBL/GenBank/DDBJ databases">
        <title>The Genome Sequence of Dysgonomonas gadei ATCC BAA-286.</title>
        <authorList>
            <consortium name="The Broad Institute Genome Sequencing Platform"/>
            <person name="Earl A."/>
            <person name="Ward D."/>
            <person name="Feldgarden M."/>
            <person name="Gevers D."/>
            <person name="Pudlo N."/>
            <person name="Martens E."/>
            <person name="Allen-Vercoe E."/>
            <person name="Young S.K."/>
            <person name="Zeng Q."/>
            <person name="Gargeya S."/>
            <person name="Fitzgerald M."/>
            <person name="Haas B."/>
            <person name="Abouelleil A."/>
            <person name="Alvarado L."/>
            <person name="Arachchi H.M."/>
            <person name="Berlin A."/>
            <person name="Brown A."/>
            <person name="Chapman S.B."/>
            <person name="Chen Z."/>
            <person name="Dunbar C."/>
            <person name="Freedman E."/>
            <person name="Gearin G."/>
            <person name="Gellesch M."/>
            <person name="Goldberg J."/>
            <person name="Griggs A."/>
            <person name="Gujja S."/>
            <person name="Heiman D."/>
            <person name="Howarth C."/>
            <person name="Larson L."/>
            <person name="Lui A."/>
            <person name="MacDonald P.J.P."/>
            <person name="Mehta T."/>
            <person name="Montmayeur A."/>
            <person name="Murphy C."/>
            <person name="Neiman D."/>
            <person name="Pearson M."/>
            <person name="Priest M."/>
            <person name="Roberts A."/>
            <person name="Saif S."/>
            <person name="Shea T."/>
            <person name="Shenoy N."/>
            <person name="Sisk P."/>
            <person name="Stolte C."/>
            <person name="Sykes S."/>
            <person name="Yandava C."/>
            <person name="Wortman J."/>
            <person name="Nusbaum C."/>
            <person name="Birren B."/>
        </authorList>
    </citation>
    <scope>NUCLEOTIDE SEQUENCE [LARGE SCALE GENOMIC DNA]</scope>
    <source>
        <strain evidence="1 2">ATCC BAA-286</strain>
    </source>
</reference>
<comment type="caution">
    <text evidence="1">The sequence shown here is derived from an EMBL/GenBank/DDBJ whole genome shotgun (WGS) entry which is preliminary data.</text>
</comment>
<dbReference type="EMBL" id="ADLV01000038">
    <property type="protein sequence ID" value="EGK00371.1"/>
    <property type="molecule type" value="Genomic_DNA"/>
</dbReference>
<organism evidence="1 2">
    <name type="scientific">Dysgonomonas gadei ATCC BAA-286</name>
    <dbReference type="NCBI Taxonomy" id="742766"/>
    <lineage>
        <taxon>Bacteria</taxon>
        <taxon>Pseudomonadati</taxon>
        <taxon>Bacteroidota</taxon>
        <taxon>Bacteroidia</taxon>
        <taxon>Bacteroidales</taxon>
        <taxon>Dysgonomonadaceae</taxon>
        <taxon>Dysgonomonas</taxon>
    </lineage>
</organism>